<accession>A0A2W5RWW7</accession>
<name>A0A2W5RWW7_CERSP</name>
<protein>
    <recommendedName>
        <fullName evidence="3">Major capsid protein</fullName>
    </recommendedName>
</protein>
<reference evidence="1 2" key="1">
    <citation type="submission" date="2017-08" db="EMBL/GenBank/DDBJ databases">
        <title>Infants hospitalized years apart are colonized by the same room-sourced microbial strains.</title>
        <authorList>
            <person name="Brooks B."/>
            <person name="Olm M.R."/>
            <person name="Firek B.A."/>
            <person name="Baker R."/>
            <person name="Thomas B.C."/>
            <person name="Morowitz M.J."/>
            <person name="Banfield J.F."/>
        </authorList>
    </citation>
    <scope>NUCLEOTIDE SEQUENCE [LARGE SCALE GENOMIC DNA]</scope>
    <source>
        <strain evidence="1">S2_003_000_R2_11</strain>
    </source>
</reference>
<dbReference type="InterPro" id="IPR005564">
    <property type="entry name" value="Major_capsid_GpE"/>
</dbReference>
<comment type="caution">
    <text evidence="1">The sequence shown here is derived from an EMBL/GenBank/DDBJ whole genome shotgun (WGS) entry which is preliminary data.</text>
</comment>
<dbReference type="Gene3D" id="3.15.30.10">
    <property type="entry name" value="putative capsid protein of prophage domain like"/>
    <property type="match status" value="1"/>
</dbReference>
<dbReference type="Gene3D" id="3.30.1930.10">
    <property type="entry name" value="capsid protein of prophage domain"/>
    <property type="match status" value="1"/>
</dbReference>
<dbReference type="Pfam" id="PF03864">
    <property type="entry name" value="Phage_cap_E"/>
    <property type="match status" value="1"/>
</dbReference>
<proteinExistence type="inferred from homology"/>
<evidence type="ECO:0008006" key="3">
    <source>
        <dbReference type="Google" id="ProtNLM"/>
    </source>
</evidence>
<dbReference type="EMBL" id="QFQS01000010">
    <property type="protein sequence ID" value="PZQ95031.1"/>
    <property type="molecule type" value="Genomic_DNA"/>
</dbReference>
<gene>
    <name evidence="1" type="ORF">DI533_20440</name>
</gene>
<dbReference type="AlphaFoldDB" id="A0A2W5RWW7"/>
<evidence type="ECO:0000313" key="1">
    <source>
        <dbReference type="EMBL" id="PZQ95031.1"/>
    </source>
</evidence>
<evidence type="ECO:0000313" key="2">
    <source>
        <dbReference type="Proteomes" id="UP000248975"/>
    </source>
</evidence>
<organism evidence="1 2">
    <name type="scientific">Cereibacter sphaeroides</name>
    <name type="common">Rhodobacter sphaeroides</name>
    <dbReference type="NCBI Taxonomy" id="1063"/>
    <lineage>
        <taxon>Bacteria</taxon>
        <taxon>Pseudomonadati</taxon>
        <taxon>Pseudomonadota</taxon>
        <taxon>Alphaproteobacteria</taxon>
        <taxon>Rhodobacterales</taxon>
        <taxon>Paracoccaceae</taxon>
        <taxon>Cereibacter</taxon>
    </lineage>
</organism>
<dbReference type="HAMAP" id="MF_04133">
    <property type="entry name" value="CAPSID_LAMBDA"/>
    <property type="match status" value="1"/>
</dbReference>
<sequence length="357" mass="40008">MAGLYTTYQLLSVQRKLKRLPAFFLQWFTTQINFQEDKIAFDKVFTDLTRIAPFVAPTAQGKVIKEEGYNAVAFKPAYVKPKHVIDPNMIIPRQPGESLGTGSLTIAQRRDAVIAFLLTKHRAMHENTWEWMAAQALINGYVDVSGELYPTTRVDFGRDPALTGTVDWTAPGYTSEQTFDDIYLMKRTANDKSVSGAVITTMIFGADAWSQFVKVNKEILYGKGGLMDRNVGGSETSVTRLWDGLEGVEYMGRIAGLNGKGAFEIYVNTQKFRDENNQSQYMFPQNKILGVSQAVDGVRCFGAVLDKAAGWQSLEYFPKMWENEDPSVEYLMTQGAPLMVPRDPNATFLLTVMPQQP</sequence>
<dbReference type="Proteomes" id="UP000248975">
    <property type="component" value="Unassembled WGS sequence"/>
</dbReference>